<organism evidence="1 2">
    <name type="scientific">Hydrocarboniphaga effusa AP103</name>
    <dbReference type="NCBI Taxonomy" id="1172194"/>
    <lineage>
        <taxon>Bacteria</taxon>
        <taxon>Pseudomonadati</taxon>
        <taxon>Pseudomonadota</taxon>
        <taxon>Gammaproteobacteria</taxon>
        <taxon>Nevskiales</taxon>
        <taxon>Nevskiaceae</taxon>
        <taxon>Hydrocarboniphaga</taxon>
    </lineage>
</organism>
<protein>
    <recommendedName>
        <fullName evidence="3">Terminase small subunit</fullName>
    </recommendedName>
</protein>
<gene>
    <name evidence="1" type="ORF">WQQ_30440</name>
</gene>
<dbReference type="EMBL" id="AKGD01000002">
    <property type="protein sequence ID" value="EIT69462.1"/>
    <property type="molecule type" value="Genomic_DNA"/>
</dbReference>
<evidence type="ECO:0000313" key="1">
    <source>
        <dbReference type="EMBL" id="EIT69462.1"/>
    </source>
</evidence>
<dbReference type="Proteomes" id="UP000003704">
    <property type="component" value="Unassembled WGS sequence"/>
</dbReference>
<name>I7ZCT8_9GAMM</name>
<reference evidence="1 2" key="1">
    <citation type="journal article" date="2012" name="J. Bacteriol.">
        <title>Genome Sequence of n-Alkane-Degrading Hydrocarboniphaga effusa Strain AP103T (ATCC BAA-332T).</title>
        <authorList>
            <person name="Chang H.K."/>
            <person name="Zylstra G.J."/>
            <person name="Chae J.C."/>
        </authorList>
    </citation>
    <scope>NUCLEOTIDE SEQUENCE [LARGE SCALE GENOMIC DNA]</scope>
    <source>
        <strain evidence="1 2">AP103</strain>
    </source>
</reference>
<sequence>MDAFRRKALVQSQREELKLAAERGEVIPADEVQDEISRVLKLVAQKLDQIPDILERDCGLSGRAVEIIERELDKLRQNLADELSADDNEPEGV</sequence>
<dbReference type="Pfam" id="PF07278">
    <property type="entry name" value="DUF1441"/>
    <property type="match status" value="1"/>
</dbReference>
<proteinExistence type="predicted"/>
<keyword evidence="2" id="KW-1185">Reference proteome</keyword>
<dbReference type="InterPro" id="IPR009901">
    <property type="entry name" value="Phage_VT1-Sakai_H0025"/>
</dbReference>
<dbReference type="AlphaFoldDB" id="I7ZCT8"/>
<evidence type="ECO:0008006" key="3">
    <source>
        <dbReference type="Google" id="ProtNLM"/>
    </source>
</evidence>
<comment type="caution">
    <text evidence="1">The sequence shown here is derived from an EMBL/GenBank/DDBJ whole genome shotgun (WGS) entry which is preliminary data.</text>
</comment>
<evidence type="ECO:0000313" key="2">
    <source>
        <dbReference type="Proteomes" id="UP000003704"/>
    </source>
</evidence>
<accession>I7ZCT8</accession>